<accession>A0A9P0D038</accession>
<evidence type="ECO:0000256" key="2">
    <source>
        <dbReference type="SAM" id="Phobius"/>
    </source>
</evidence>
<proteinExistence type="predicted"/>
<feature type="compositionally biased region" description="Polar residues" evidence="1">
    <location>
        <begin position="2199"/>
        <end position="2212"/>
    </location>
</feature>
<feature type="compositionally biased region" description="Basic and acidic residues" evidence="1">
    <location>
        <begin position="1515"/>
        <end position="1537"/>
    </location>
</feature>
<feature type="transmembrane region" description="Helical" evidence="2">
    <location>
        <begin position="2287"/>
        <end position="2306"/>
    </location>
</feature>
<feature type="region of interest" description="Disordered" evidence="1">
    <location>
        <begin position="2146"/>
        <end position="2212"/>
    </location>
</feature>
<evidence type="ECO:0000313" key="3">
    <source>
        <dbReference type="EMBL" id="CAH1112408.1"/>
    </source>
</evidence>
<feature type="compositionally biased region" description="Polar residues" evidence="1">
    <location>
        <begin position="2171"/>
        <end position="2184"/>
    </location>
</feature>
<organism evidence="3 4">
    <name type="scientific">Psylliodes chrysocephalus</name>
    <dbReference type="NCBI Taxonomy" id="3402493"/>
    <lineage>
        <taxon>Eukaryota</taxon>
        <taxon>Metazoa</taxon>
        <taxon>Ecdysozoa</taxon>
        <taxon>Arthropoda</taxon>
        <taxon>Hexapoda</taxon>
        <taxon>Insecta</taxon>
        <taxon>Pterygota</taxon>
        <taxon>Neoptera</taxon>
        <taxon>Endopterygota</taxon>
        <taxon>Coleoptera</taxon>
        <taxon>Polyphaga</taxon>
        <taxon>Cucujiformia</taxon>
        <taxon>Chrysomeloidea</taxon>
        <taxon>Chrysomelidae</taxon>
        <taxon>Galerucinae</taxon>
        <taxon>Alticini</taxon>
        <taxon>Psylliodes</taxon>
    </lineage>
</organism>
<feature type="compositionally biased region" description="Polar residues" evidence="1">
    <location>
        <begin position="1352"/>
        <end position="1368"/>
    </location>
</feature>
<sequence length="2311" mass="261268">MPARREDMPTFADLHRNEALEIFATNLSMIWKREISETSTASGQSPNNYNNYRKLVNDNLLKLNSNISDMLTESFKGIDSICSKVRECISDFNTPEILEAAAIQPIPNHPESFADDKDTQQMIEKQKQEQLKYAELTKRYEGYRQRLRAEGGLPPELDANLFNKKDEVRMVQEVPMVENENTIIMEGIPKQNESGCELESGALLVKSNVAQEDEELEQNAEINTSKTDEKNTDALKPDNLSEIAELSITENVNIVEPKIQKLKRSISKSKLERPKKRLRRRSLEEYTQAVKKEVDNADFESLQVIIQNLTERIDMLSTETLNEKCEKINKPEESKEEDYPEDPLKRCTFAFSKSNERETIDDLFVSTTNSIRELLSAALSKALEGQPVKRGKPRLNLTEVHHRPAFTNLHKKLLLQADTSESFLSLQRLMAKHKVKNSIIDRVFSKLKIPLLVSCSSESLKEEESKMFEPPDLNFQDSEDDQISDLSAKYADSLYFNEKNMFKSSKVHLTPQPSHRSKKSMSNYSSSVVGMEGNTEKVSPTATTLKLNGTWQSKLKKSTPKLIDSGKSRNKNYFKSGSSSLNMSSPKQRSYKRNSEMTPGKKRYDNKENIFGTLVERNQSLFSLPNTKSSGSSVNVGLKSRSTVVRSALSKENMNDPTKTAPCEDEDLGLTEEAACFSCSERPACQCGVTNSSNANDDKTADKTKYHWMRPRNDMQMRIRGLDYLDILDDLTHKDLLPLRSEYPRKDLVDDEELDLDQNKDIQDTYLWKMMYGKEKNDNIWSHLLQPKVECVDKTCHFYDHQEKDRRVTTPVSLLDLPDKTFRALKQKSKRKTIEKLAPYLFDPKEERNNQSLIVMPVRVHYDNPPMQIIKHNISEEPEIIPCATPKPAKRVKTSKLGPPSMKEVKSERAKWVSPVKSKKRITSVQSTPKTNVRVHKVDDMKKEKHSVSKKDMSKPLTAFVPSFDDPQPEPQKLTPQQTAYKKAIMRNLNRLMEIKQKEKREQQKIAAKDLALQQKYLATTNFPHYARPTIQSQNYFQRSAVAQNSDQKIDPEKKHVESNATSAIKKLADIKPAADQRKFSPRAVDIEPVFSDTKSDFERKMLSYKYGKSVGDKLVSFLNHQPPSPHLVIPPPDLLMTPPPPPLSPTDTSNIPKVGSATGGKFLLNPNLMKGDNAKNTPLATTMHKPTINHRQVLLHLRGLKKKNSQIQNNIQKTISVIEDKMVDILNAPGNNTSLEAFDIMEKEITKVLSMMKSQGANSAANNRDKELLLENNLQDISIELFSKLEKILDSEHSKEATSASETDGKVTVRSSGECKKKKSRKGADRSSSVTTLLTEEKYRESQRSARQKTNKPAQAQSETKLKTQNYMPAEKESIATLGNELAMGENINNDDDISEHIFDNKEDIERDQGDQPDKETVTKANAEFSDSDLDVIWDSNEQIERLDKLLRELQEENTNKRDDRDEENDEAVLKRQNATTRLETVLSESKAEAEEEEDSGDLLESISSRIDAFLESPRSEEMPVSARMEELPESGDRVGNDYYNPQSKDFPSPRDQCSSTDTKADISLSTPCINNMSSSDSSLSEFPHKEDSSTVSPINETTSSDDEFLTPLRTELNLTSLDDDFLTPPEDLLLARLEEDALSSPDEQMFTPSGDQKEDELPSPLQEELWTSRDEMLSPLTAEILTHPSEMLTIHTDEKLTPLTNEKLTGLTGEKLPLSDALFVISNEEMSQSLEDEMSPGGVILGSLDEIENNIAPDSEESTSDISDQMNEIIKKVEDIYAQLNDFQMPVDEKPAIPVFSDEKNVLQVPSEEFLTPFMHAVRDTRSRLSGDIPSAPADSLESSPSFCNILNFLDTLNDIDAEKAQEVHTTQLYNSAYSYYTPGVLHQANEHSETDMHSCLKTRDDFKRKKKVSFSVTEDELSQASLQEHLSKSLSNVIHLEVDCVSIEDRSAEEIQPDDSSEYSFASADAVSSTESPRTVIPSKDHLEPPATSVLANGSYGKQISLFKNHTTKTEPKIGLIGEYSSTTELLKLVPSKEVLLNFEYTPSFCNLINFFDTLNEMDAETAHEIHTARLYQTAYAYSIPSILHQATIEYPIEYSVTTDKHSCLRNSNDAKQKKKVSFYEVKEDVSAQSSFHMIKRTKTSIEQLPRLENSKTSSLAGSKEHLEQPTKSDSGSKVVQNVTFDSSNDSSEKEDSYTFGDTTPPSETVRNTSEISIVEENNDNNCSSTNIMITNRRTVDTPSITVIREYSNGADWSGGPKKFNSPTYAQLVPSKEMLMNFKDNNVVFLKSFYAFMYLLVFTALNMEYKCY</sequence>
<keyword evidence="2" id="KW-1133">Transmembrane helix</keyword>
<feature type="compositionally biased region" description="Polar residues" evidence="1">
    <location>
        <begin position="1541"/>
        <end position="1559"/>
    </location>
</feature>
<feature type="region of interest" description="Disordered" evidence="1">
    <location>
        <begin position="1639"/>
        <end position="1661"/>
    </location>
</feature>
<feature type="compositionally biased region" description="Basic and acidic residues" evidence="1">
    <location>
        <begin position="1336"/>
        <end position="1345"/>
    </location>
</feature>
<feature type="region of interest" description="Disordered" evidence="1">
    <location>
        <begin position="556"/>
        <end position="604"/>
    </location>
</feature>
<name>A0A9P0D038_9CUCU</name>
<feature type="region of interest" description="Disordered" evidence="1">
    <location>
        <begin position="1293"/>
        <end position="1370"/>
    </location>
</feature>
<dbReference type="EMBL" id="OV651818">
    <property type="protein sequence ID" value="CAH1112408.1"/>
    <property type="molecule type" value="Genomic_DNA"/>
</dbReference>
<feature type="region of interest" description="Disordered" evidence="1">
    <location>
        <begin position="1483"/>
        <end position="1502"/>
    </location>
</feature>
<dbReference type="OrthoDB" id="6784899at2759"/>
<feature type="region of interest" description="Disordered" evidence="1">
    <location>
        <begin position="1574"/>
        <end position="1606"/>
    </location>
</feature>
<protein>
    <submittedName>
        <fullName evidence="3">Uncharacterized protein</fullName>
    </submittedName>
</protein>
<feature type="region of interest" description="Disordered" evidence="1">
    <location>
        <begin position="1952"/>
        <end position="1987"/>
    </location>
</feature>
<keyword evidence="2" id="KW-0472">Membrane</keyword>
<keyword evidence="4" id="KW-1185">Reference proteome</keyword>
<evidence type="ECO:0000256" key="1">
    <source>
        <dbReference type="SAM" id="MobiDB-lite"/>
    </source>
</evidence>
<gene>
    <name evidence="3" type="ORF">PSYICH_LOCUS12430</name>
</gene>
<feature type="region of interest" description="Disordered" evidence="1">
    <location>
        <begin position="1512"/>
        <end position="1559"/>
    </location>
</feature>
<feature type="compositionally biased region" description="Polar residues" evidence="1">
    <location>
        <begin position="571"/>
        <end position="588"/>
    </location>
</feature>
<dbReference type="Proteomes" id="UP001153636">
    <property type="component" value="Chromosome 6"/>
</dbReference>
<feature type="region of interest" description="Disordered" evidence="1">
    <location>
        <begin position="506"/>
        <end position="543"/>
    </location>
</feature>
<evidence type="ECO:0000313" key="4">
    <source>
        <dbReference type="Proteomes" id="UP001153636"/>
    </source>
</evidence>
<feature type="compositionally biased region" description="Polar residues" evidence="1">
    <location>
        <begin position="1591"/>
        <end position="1600"/>
    </location>
</feature>
<feature type="region of interest" description="Disordered" evidence="1">
    <location>
        <begin position="1455"/>
        <end position="1474"/>
    </location>
</feature>
<reference evidence="3" key="1">
    <citation type="submission" date="2022-01" db="EMBL/GenBank/DDBJ databases">
        <authorList>
            <person name="King R."/>
        </authorList>
    </citation>
    <scope>NUCLEOTIDE SEQUENCE</scope>
</reference>
<keyword evidence="2" id="KW-0812">Transmembrane</keyword>